<dbReference type="InterPro" id="IPR003587">
    <property type="entry name" value="Hint_dom_N"/>
</dbReference>
<dbReference type="Pfam" id="PF13930">
    <property type="entry name" value="Endonuclea_NS_2"/>
    <property type="match status" value="1"/>
</dbReference>
<dbReference type="GO" id="GO:0016539">
    <property type="term" value="P:intein-mediated protein splicing"/>
    <property type="evidence" value="ECO:0007669"/>
    <property type="project" value="InterPro"/>
</dbReference>
<name>A0AAW5KR41_9FIRM</name>
<comment type="caution">
    <text evidence="2">The sequence shown here is derived from an EMBL/GenBank/DDBJ whole genome shotgun (WGS) entry which is preliminary data.</text>
</comment>
<dbReference type="InterPro" id="IPR044927">
    <property type="entry name" value="Endonuclea_NS_2"/>
</dbReference>
<dbReference type="Pfam" id="PF07591">
    <property type="entry name" value="PT-HINT"/>
    <property type="match status" value="1"/>
</dbReference>
<dbReference type="InterPro" id="IPR036844">
    <property type="entry name" value="Hint_dom_sf"/>
</dbReference>
<evidence type="ECO:0000313" key="2">
    <source>
        <dbReference type="EMBL" id="MCQ5153501.1"/>
    </source>
</evidence>
<protein>
    <submittedName>
        <fullName evidence="2">Polymorphic toxin-type HINT domain-containing protein</fullName>
    </submittedName>
</protein>
<dbReference type="CDD" id="cd00081">
    <property type="entry name" value="Hint"/>
    <property type="match status" value="1"/>
</dbReference>
<feature type="domain" description="Hint" evidence="1">
    <location>
        <begin position="65"/>
        <end position="159"/>
    </location>
</feature>
<proteinExistence type="predicted"/>
<evidence type="ECO:0000313" key="3">
    <source>
        <dbReference type="Proteomes" id="UP001206236"/>
    </source>
</evidence>
<accession>A0AAW5KR41</accession>
<sequence length="290" mass="32112">MGGFDTLALGSKILFGDNWFSDFNAALHESSIYNITQTTIASVAVFTGGMNSGFNKAANSAGVKPSCFVAGTLVMAVAGMVAIEKIKSGDKVISTDPGTMETGEKTVLETYIRQVDKLVHLTINGEEIVTTDNHSFYVQGRDFIEAGNLLVGDKLISVNGEDLFVKKHQVEELDELVDVYNFKVEDYHTYFVGDRAVWEHNKNCTSCMNEDGGSPDLDNVVSQRSDLNRAVKNTDNYRSMEREWSKALKSGKKVTDVDIKLTYENGSSRPSVFDVSYKIDDLKIIRHFTQ</sequence>
<reference evidence="2" key="1">
    <citation type="submission" date="2022-06" db="EMBL/GenBank/DDBJ databases">
        <title>Isolation of gut microbiota from human fecal samples.</title>
        <authorList>
            <person name="Pamer E.G."/>
            <person name="Barat B."/>
            <person name="Waligurski E."/>
            <person name="Medina S."/>
            <person name="Paddock L."/>
            <person name="Mostad J."/>
        </authorList>
    </citation>
    <scope>NUCLEOTIDE SEQUENCE</scope>
    <source>
        <strain evidence="2">DFI.5.57</strain>
    </source>
</reference>
<dbReference type="SMART" id="SM00306">
    <property type="entry name" value="HintN"/>
    <property type="match status" value="1"/>
</dbReference>
<organism evidence="2 3">
    <name type="scientific">Ruminococcus bicirculans</name>
    <name type="common">ex Wegman et al. 2014</name>
    <dbReference type="NCBI Taxonomy" id="1160721"/>
    <lineage>
        <taxon>Bacteria</taxon>
        <taxon>Bacillati</taxon>
        <taxon>Bacillota</taxon>
        <taxon>Clostridia</taxon>
        <taxon>Eubacteriales</taxon>
        <taxon>Oscillospiraceae</taxon>
        <taxon>Ruminococcus</taxon>
    </lineage>
</organism>
<dbReference type="PROSITE" id="PS50817">
    <property type="entry name" value="INTEIN_N_TER"/>
    <property type="match status" value="1"/>
</dbReference>
<dbReference type="Gene3D" id="2.170.16.10">
    <property type="entry name" value="Hedgehog/Intein (Hint) domain"/>
    <property type="match status" value="1"/>
</dbReference>
<dbReference type="AlphaFoldDB" id="A0AAW5KR41"/>
<dbReference type="InterPro" id="IPR006141">
    <property type="entry name" value="Intein_N"/>
</dbReference>
<dbReference type="SUPFAM" id="SSF51294">
    <property type="entry name" value="Hedgehog/intein (Hint) domain"/>
    <property type="match status" value="1"/>
</dbReference>
<dbReference type="RefSeq" id="WP_256322182.1">
    <property type="nucleotide sequence ID" value="NZ_JANGCN010000019.1"/>
</dbReference>
<dbReference type="Proteomes" id="UP001206236">
    <property type="component" value="Unassembled WGS sequence"/>
</dbReference>
<gene>
    <name evidence="2" type="ORF">NE632_09280</name>
</gene>
<dbReference type="EMBL" id="JANGCN010000019">
    <property type="protein sequence ID" value="MCQ5153501.1"/>
    <property type="molecule type" value="Genomic_DNA"/>
</dbReference>
<evidence type="ECO:0000259" key="1">
    <source>
        <dbReference type="SMART" id="SM00306"/>
    </source>
</evidence>